<proteinExistence type="predicted"/>
<protein>
    <submittedName>
        <fullName evidence="2">Uncharacterized protein</fullName>
    </submittedName>
</protein>
<name>A0ABP8D006_9ACTN</name>
<organism evidence="2 3">
    <name type="scientific">Dactylosporangium darangshiense</name>
    <dbReference type="NCBI Taxonomy" id="579108"/>
    <lineage>
        <taxon>Bacteria</taxon>
        <taxon>Bacillati</taxon>
        <taxon>Actinomycetota</taxon>
        <taxon>Actinomycetes</taxon>
        <taxon>Micromonosporales</taxon>
        <taxon>Micromonosporaceae</taxon>
        <taxon>Dactylosporangium</taxon>
    </lineage>
</organism>
<evidence type="ECO:0000313" key="3">
    <source>
        <dbReference type="Proteomes" id="UP001500620"/>
    </source>
</evidence>
<dbReference type="EMBL" id="BAABAT010000002">
    <property type="protein sequence ID" value="GAA4245499.1"/>
    <property type="molecule type" value="Genomic_DNA"/>
</dbReference>
<reference evidence="3" key="1">
    <citation type="journal article" date="2019" name="Int. J. Syst. Evol. Microbiol.">
        <title>The Global Catalogue of Microorganisms (GCM) 10K type strain sequencing project: providing services to taxonomists for standard genome sequencing and annotation.</title>
        <authorList>
            <consortium name="The Broad Institute Genomics Platform"/>
            <consortium name="The Broad Institute Genome Sequencing Center for Infectious Disease"/>
            <person name="Wu L."/>
            <person name="Ma J."/>
        </authorList>
    </citation>
    <scope>NUCLEOTIDE SEQUENCE [LARGE SCALE GENOMIC DNA]</scope>
    <source>
        <strain evidence="3">JCM 17441</strain>
    </source>
</reference>
<evidence type="ECO:0000256" key="1">
    <source>
        <dbReference type="SAM" id="MobiDB-lite"/>
    </source>
</evidence>
<feature type="region of interest" description="Disordered" evidence="1">
    <location>
        <begin position="506"/>
        <end position="565"/>
    </location>
</feature>
<accession>A0ABP8D006</accession>
<feature type="compositionally biased region" description="Gly residues" evidence="1">
    <location>
        <begin position="544"/>
        <end position="565"/>
    </location>
</feature>
<sequence length="842" mass="86318">MADSPQTPAPLLRGAEEVLVLTHNCDLAFVEACLRPARAAGARVTILYDAAGAPEHHGASTGAADGDGGKPVRDVLPVPVVCRSGGAFRPRLVISASPTAATVSIGSGDATPDGWQRNAEAWTHLTVEGATVPTLITDLAEWLQRLPDQLWIEPAGVERLAAVAKLLTARPHAAEADEPLLLTNDLVPIFEQLPFPSGADRLGVAAPEFDPAGRALGEIARSVGAARTRLLLPPGVRCDPVGLWVALDDAGEFDVQTPVSPRYLHAGALEWWTAGSGVLVSGGLTCTPEALLSTTGEPGGNCELSLLQEVTESLLDAVEARDIALDDDDLRPLPPAAPASPATRVLAVRLHPDRIEASLVAAGTTAPDGLVVTAGDTAVKLPWTGAEGRLHTYAGEAAALDARTAHVRAADGTALGTAPVTDVAGAVVRFSHASPLEMVAFPSVLPDAALLEALFAAVAQLATGRTARHGVPAAERRASEEERLRALVGPALLDLAFGRTPIRAGERTESGSAMHPAQSLTATETPHGAAATAGGAAGAHSATAGGGTGTHGDTAGGGAGTHGDTGGEASVAAVVARLDAPQRDRLRQQVLRLGGAAAGWPLPARLAAFRIVLVLAAGGLWPEPQDWTPLVAAGLDALVATDDEAFAGEQAALATVGLAAVHHGHRLSPLAGFADLRAAVRLDQAPPENLVARYAAGLAGAVLGDGFGAEDVAADTSELLVRSAFDDAVDAIPESVGIVQRTDAGGVRVDTAKDPRRTALLVLDLLRDFPDTHVTVRGSAGTETHGWWNGRRLVLLSPFGGRWRGSLWPGLMTGIATYAKGASPLPAAARTWITEVAEMGEG</sequence>
<gene>
    <name evidence="2" type="ORF">GCM10022255_013130</name>
</gene>
<feature type="compositionally biased region" description="Low complexity" evidence="1">
    <location>
        <begin position="521"/>
        <end position="543"/>
    </location>
</feature>
<dbReference type="Proteomes" id="UP001500620">
    <property type="component" value="Unassembled WGS sequence"/>
</dbReference>
<evidence type="ECO:0000313" key="2">
    <source>
        <dbReference type="EMBL" id="GAA4245499.1"/>
    </source>
</evidence>
<keyword evidence="3" id="KW-1185">Reference proteome</keyword>
<comment type="caution">
    <text evidence="2">The sequence shown here is derived from an EMBL/GenBank/DDBJ whole genome shotgun (WGS) entry which is preliminary data.</text>
</comment>